<organism evidence="2">
    <name type="scientific">bioreactor metagenome</name>
    <dbReference type="NCBI Taxonomy" id="1076179"/>
    <lineage>
        <taxon>unclassified sequences</taxon>
        <taxon>metagenomes</taxon>
        <taxon>ecological metagenomes</taxon>
    </lineage>
</organism>
<reference evidence="2" key="1">
    <citation type="submission" date="2019-08" db="EMBL/GenBank/DDBJ databases">
        <authorList>
            <person name="Kucharzyk K."/>
            <person name="Murdoch R.W."/>
            <person name="Higgins S."/>
            <person name="Loffler F."/>
        </authorList>
    </citation>
    <scope>NUCLEOTIDE SEQUENCE</scope>
</reference>
<dbReference type="EMBL" id="VSSQ01000422">
    <property type="protein sequence ID" value="MPL94282.1"/>
    <property type="molecule type" value="Genomic_DNA"/>
</dbReference>
<evidence type="ECO:0000256" key="1">
    <source>
        <dbReference type="SAM" id="MobiDB-lite"/>
    </source>
</evidence>
<evidence type="ECO:0000313" key="2">
    <source>
        <dbReference type="EMBL" id="MPL94282.1"/>
    </source>
</evidence>
<gene>
    <name evidence="2" type="ORF">SDC9_40434</name>
</gene>
<dbReference type="AlphaFoldDB" id="A0A644VUZ7"/>
<name>A0A644VUZ7_9ZZZZ</name>
<accession>A0A644VUZ7</accession>
<proteinExistence type="predicted"/>
<comment type="caution">
    <text evidence="2">The sequence shown here is derived from an EMBL/GenBank/DDBJ whole genome shotgun (WGS) entry which is preliminary data.</text>
</comment>
<protein>
    <submittedName>
        <fullName evidence="2">Uncharacterized protein</fullName>
    </submittedName>
</protein>
<feature type="region of interest" description="Disordered" evidence="1">
    <location>
        <begin position="95"/>
        <end position="114"/>
    </location>
</feature>
<sequence length="327" mass="36948">MKTRKYSVLLSILLISYYHVQAQSAPEALLAQLPGIPNVNCAADTSEINRFSDRIYKVKEIIDQEIDRIHSNAQSDMEASKNKIMSDAVRQSGLSGNDLKKLQQSGGSKEQGRKAAEKVVMEQYNLSLQDLEKVGEMSDAEQEKWAQDYADKMMNQAKKDPEAAVKKGDKAKRLFDLASEQKKLGEYITERMTRVAGILHNVEIQDSIETRKLEEKTRPLEEQLCSGICTPAEAARSRAAEKQIYALKIKFCEKMSPLLADAISQYQTTLKALLPDYRKLTDIQNEIVRLQQTGVMVPDDLSCYTAVSEYADVLSEAYRYWVGKFND</sequence>